<comment type="caution">
    <text evidence="2">The sequence shown here is derived from an EMBL/GenBank/DDBJ whole genome shotgun (WGS) entry which is preliminary data.</text>
</comment>
<evidence type="ECO:0000313" key="3">
    <source>
        <dbReference type="Proteomes" id="UP000078397"/>
    </source>
</evidence>
<dbReference type="RefSeq" id="XP_018141316.1">
    <property type="nucleotide sequence ID" value="XM_018284562.1"/>
</dbReference>
<dbReference type="Gene3D" id="3.90.660.10">
    <property type="match status" value="1"/>
</dbReference>
<dbReference type="KEGG" id="pchm:VFPPC_05355"/>
<protein>
    <submittedName>
        <fullName evidence="2">L-amino-acid oxidase</fullName>
    </submittedName>
</protein>
<proteinExistence type="predicted"/>
<dbReference type="SUPFAM" id="SSF51905">
    <property type="entry name" value="FAD/NAD(P)-binding domain"/>
    <property type="match status" value="1"/>
</dbReference>
<dbReference type="Gene3D" id="3.50.50.60">
    <property type="entry name" value="FAD/NAD(P)-binding domain"/>
    <property type="match status" value="1"/>
</dbReference>
<dbReference type="AlphaFoldDB" id="A0A179FER5"/>
<dbReference type="STRING" id="1380566.A0A179FER5"/>
<organism evidence="2 3">
    <name type="scientific">Pochonia chlamydosporia 170</name>
    <dbReference type="NCBI Taxonomy" id="1380566"/>
    <lineage>
        <taxon>Eukaryota</taxon>
        <taxon>Fungi</taxon>
        <taxon>Dikarya</taxon>
        <taxon>Ascomycota</taxon>
        <taxon>Pezizomycotina</taxon>
        <taxon>Sordariomycetes</taxon>
        <taxon>Hypocreomycetidae</taxon>
        <taxon>Hypocreales</taxon>
        <taxon>Clavicipitaceae</taxon>
        <taxon>Pochonia</taxon>
    </lineage>
</organism>
<dbReference type="PANTHER" id="PTHR10742:SF382">
    <property type="entry name" value="AMINE OXIDASE DOMAIN-CONTAINING PROTEIN"/>
    <property type="match status" value="1"/>
</dbReference>
<keyword evidence="3" id="KW-1185">Reference proteome</keyword>
<dbReference type="InterPro" id="IPR036188">
    <property type="entry name" value="FAD/NAD-bd_sf"/>
</dbReference>
<name>A0A179FER5_METCM</name>
<dbReference type="Pfam" id="PF01593">
    <property type="entry name" value="Amino_oxidase"/>
    <property type="match status" value="2"/>
</dbReference>
<dbReference type="OrthoDB" id="7777654at2759"/>
<dbReference type="GO" id="GO:0009063">
    <property type="term" value="P:amino acid catabolic process"/>
    <property type="evidence" value="ECO:0007669"/>
    <property type="project" value="TreeGrafter"/>
</dbReference>
<reference evidence="2 3" key="1">
    <citation type="journal article" date="2016" name="PLoS Pathog.">
        <title>Biosynthesis of antibiotic leucinostatins in bio-control fungus Purpureocillium lilacinum and their inhibition on phytophthora revealed by genome mining.</title>
        <authorList>
            <person name="Wang G."/>
            <person name="Liu Z."/>
            <person name="Lin R."/>
            <person name="Li E."/>
            <person name="Mao Z."/>
            <person name="Ling J."/>
            <person name="Yang Y."/>
            <person name="Yin W.B."/>
            <person name="Xie B."/>
        </authorList>
    </citation>
    <scope>NUCLEOTIDE SEQUENCE [LARGE SCALE GENOMIC DNA]</scope>
    <source>
        <strain evidence="2">170</strain>
    </source>
</reference>
<feature type="domain" description="Amine oxidase" evidence="1">
    <location>
        <begin position="266"/>
        <end position="540"/>
    </location>
</feature>
<sequence length="559" mass="63480">MAKRRKESIAMTKGNGFDALGAWFEGVRMLKQKEPAMVDVEAAKSKEIGIVGAGMSGLMTYLILHQSGFTNLTILEANDRLGGRVRTAYFSEDPFDYSYQEMGPMRFPVDYVDPDSGKKYKISDTLLVFDLIKEINKINEKNPKLKVDLIPWLEDSDNGLQYFQGIRTSSGLPPTLKQIDNNASLSPPEIMDPHAKAISNLLDKKLPGDKFMVEMAKSMYKAHRKWTDNGLSGQPGDRWSEFSYISQYLKGDLNTTDLLDIQQDPHGSFWEYMYDLLYESADSWKTIDGGLSRLPLSFGPLVKDNLQFNRKIERVHYKNNKVTLQWKHHFKDAAFQSSTFDYAIISAPFSIVRQWRLPQLEITMLNAIKNLNYDTCCKVALEYSERFWEKMKNPIYGSCSTTTDIPGIAQVCYPSYNINSTGPAAILGTYLEGSVNHEIMRMMSMSDEEHIQYVLDAMCEIHGEHTRKLYTGKYARKCWGSDPSTAAGWANPTVGQHELYIPEYFKVHENLIFIGEHTSFTHGWICSALDSGVRGAVQMLLELGLVDEAKAAVKKWLNR</sequence>
<feature type="domain" description="Amine oxidase" evidence="1">
    <location>
        <begin position="55"/>
        <end position="109"/>
    </location>
</feature>
<dbReference type="GO" id="GO:0001716">
    <property type="term" value="F:L-amino-acid oxidase activity"/>
    <property type="evidence" value="ECO:0007669"/>
    <property type="project" value="TreeGrafter"/>
</dbReference>
<dbReference type="InterPro" id="IPR050281">
    <property type="entry name" value="Flavin_monoamine_oxidase"/>
</dbReference>
<dbReference type="EMBL" id="LSBJ02000005">
    <property type="protein sequence ID" value="OAQ64002.1"/>
    <property type="molecule type" value="Genomic_DNA"/>
</dbReference>
<dbReference type="InterPro" id="IPR002937">
    <property type="entry name" value="Amino_oxidase"/>
</dbReference>
<dbReference type="GeneID" id="28848556"/>
<dbReference type="SUPFAM" id="SSF54373">
    <property type="entry name" value="FAD-linked reductases, C-terminal domain"/>
    <property type="match status" value="1"/>
</dbReference>
<dbReference type="Gene3D" id="1.20.1440.240">
    <property type="match status" value="1"/>
</dbReference>
<dbReference type="Proteomes" id="UP000078397">
    <property type="component" value="Unassembled WGS sequence"/>
</dbReference>
<gene>
    <name evidence="2" type="ORF">VFPPC_05355</name>
</gene>
<evidence type="ECO:0000313" key="2">
    <source>
        <dbReference type="EMBL" id="OAQ64002.1"/>
    </source>
</evidence>
<accession>A0A179FER5</accession>
<dbReference type="PANTHER" id="PTHR10742">
    <property type="entry name" value="FLAVIN MONOAMINE OXIDASE"/>
    <property type="match status" value="1"/>
</dbReference>
<evidence type="ECO:0000259" key="1">
    <source>
        <dbReference type="Pfam" id="PF01593"/>
    </source>
</evidence>